<dbReference type="AlphaFoldDB" id="A0A7W7RCI5"/>
<dbReference type="InterPro" id="IPR000182">
    <property type="entry name" value="GNAT_dom"/>
</dbReference>
<evidence type="ECO:0000313" key="4">
    <source>
        <dbReference type="EMBL" id="MBB4929409.1"/>
    </source>
</evidence>
<dbReference type="GO" id="GO:0008999">
    <property type="term" value="F:protein-N-terminal-alanine acetyltransferase activity"/>
    <property type="evidence" value="ECO:0007669"/>
    <property type="project" value="UniProtKB-EC"/>
</dbReference>
<dbReference type="Pfam" id="PF00583">
    <property type="entry name" value="Acetyltransf_1"/>
    <property type="match status" value="1"/>
</dbReference>
<organism evidence="4 5">
    <name type="scientific">Lipingzhangella halophila</name>
    <dbReference type="NCBI Taxonomy" id="1783352"/>
    <lineage>
        <taxon>Bacteria</taxon>
        <taxon>Bacillati</taxon>
        <taxon>Actinomycetota</taxon>
        <taxon>Actinomycetes</taxon>
        <taxon>Streptosporangiales</taxon>
        <taxon>Nocardiopsidaceae</taxon>
        <taxon>Lipingzhangella</taxon>
    </lineage>
</organism>
<dbReference type="PROSITE" id="PS51186">
    <property type="entry name" value="GNAT"/>
    <property type="match status" value="1"/>
</dbReference>
<dbReference type="RefSeq" id="WP_246437115.1">
    <property type="nucleotide sequence ID" value="NZ_JACHJT010000001.1"/>
</dbReference>
<dbReference type="InterPro" id="IPR006464">
    <property type="entry name" value="AcTrfase_RimI/Ard1"/>
</dbReference>
<keyword evidence="1 4" id="KW-0808">Transferase</keyword>
<sequence length="165" mass="18042">MAGMSPGVTVRPMTEGDVGAVMELERALFSEDAWSESMLRGEMAGDSRHYVVAEAQEAADGPRIRGYAGLRAVPPEGDVQTIAVAETQWGYGIGTALLRHLLSTAHDRGVTDVFLEVRSDNPRARDLYRRFGFTEIGVRRQYYRGADAVVMRRSDSDAGAYDQGA</sequence>
<dbReference type="NCBIfam" id="TIGR01575">
    <property type="entry name" value="rimI"/>
    <property type="match status" value="1"/>
</dbReference>
<evidence type="ECO:0000313" key="5">
    <source>
        <dbReference type="Proteomes" id="UP000523007"/>
    </source>
</evidence>
<dbReference type="SUPFAM" id="SSF55729">
    <property type="entry name" value="Acyl-CoA N-acyltransferases (Nat)"/>
    <property type="match status" value="1"/>
</dbReference>
<proteinExistence type="predicted"/>
<name>A0A7W7RCI5_9ACTN</name>
<dbReference type="PANTHER" id="PTHR43877">
    <property type="entry name" value="AMINOALKYLPHOSPHONATE N-ACETYLTRANSFERASE-RELATED-RELATED"/>
    <property type="match status" value="1"/>
</dbReference>
<reference evidence="4 5" key="1">
    <citation type="submission" date="2020-08" db="EMBL/GenBank/DDBJ databases">
        <title>Sequencing the genomes of 1000 actinobacteria strains.</title>
        <authorList>
            <person name="Klenk H.-P."/>
        </authorList>
    </citation>
    <scope>NUCLEOTIDE SEQUENCE [LARGE SCALE GENOMIC DNA]</scope>
    <source>
        <strain evidence="4 5">DSM 102030</strain>
    </source>
</reference>
<evidence type="ECO:0000256" key="1">
    <source>
        <dbReference type="ARBA" id="ARBA00022679"/>
    </source>
</evidence>
<dbReference type="InterPro" id="IPR016181">
    <property type="entry name" value="Acyl_CoA_acyltransferase"/>
</dbReference>
<dbReference type="EMBL" id="JACHJT010000001">
    <property type="protein sequence ID" value="MBB4929409.1"/>
    <property type="molecule type" value="Genomic_DNA"/>
</dbReference>
<comment type="caution">
    <text evidence="4">The sequence shown here is derived from an EMBL/GenBank/DDBJ whole genome shotgun (WGS) entry which is preliminary data.</text>
</comment>
<dbReference type="InterPro" id="IPR050832">
    <property type="entry name" value="Bact_Acetyltransf"/>
</dbReference>
<protein>
    <submittedName>
        <fullName evidence="4">Ribosomal-protein-alanine N-acetyltransferase</fullName>
        <ecNumber evidence="4">2.3.1.267</ecNumber>
    </submittedName>
</protein>
<keyword evidence="2 4" id="KW-0012">Acyltransferase</keyword>
<dbReference type="Gene3D" id="3.40.630.30">
    <property type="match status" value="1"/>
</dbReference>
<evidence type="ECO:0000259" key="3">
    <source>
        <dbReference type="PROSITE" id="PS51186"/>
    </source>
</evidence>
<gene>
    <name evidence="4" type="ORF">F4561_000229</name>
</gene>
<dbReference type="CDD" id="cd04301">
    <property type="entry name" value="NAT_SF"/>
    <property type="match status" value="1"/>
</dbReference>
<dbReference type="EC" id="2.3.1.267" evidence="4"/>
<evidence type="ECO:0000256" key="2">
    <source>
        <dbReference type="ARBA" id="ARBA00023315"/>
    </source>
</evidence>
<feature type="domain" description="N-acetyltransferase" evidence="3">
    <location>
        <begin position="8"/>
        <end position="156"/>
    </location>
</feature>
<accession>A0A7W7RCI5</accession>
<keyword evidence="5" id="KW-1185">Reference proteome</keyword>
<dbReference type="Proteomes" id="UP000523007">
    <property type="component" value="Unassembled WGS sequence"/>
</dbReference>